<proteinExistence type="predicted"/>
<dbReference type="Pfam" id="PF13489">
    <property type="entry name" value="Methyltransf_23"/>
    <property type="match status" value="1"/>
</dbReference>
<dbReference type="CDD" id="cd02440">
    <property type="entry name" value="AdoMet_MTases"/>
    <property type="match status" value="1"/>
</dbReference>
<dbReference type="Proteomes" id="UP000177080">
    <property type="component" value="Unassembled WGS sequence"/>
</dbReference>
<gene>
    <name evidence="1" type="ORF">A2989_01185</name>
</gene>
<evidence type="ECO:0008006" key="3">
    <source>
        <dbReference type="Google" id="ProtNLM"/>
    </source>
</evidence>
<sequence length="227" mass="25882">MHYSGSHRSRLYPQKLPPLIGRLKYSTQLVSPAHKKVLVVGDSYGWYADFALKNKATLVHSLDIALLAPVISQLRKKHKNFAHFQESILDFKSPNRYDLCIFLEVIEHLPPNTESIALQTIFRHLNPNGVLLLSTPSQKIFSYFSDPAVFLGHRHYSEKKLDQLLRSAGFKKVKFTSGGGVYGAIDLLSLYFTKWILRRSYQSWLVKQVNSEYPLTGGNTLFAICLK</sequence>
<evidence type="ECO:0000313" key="2">
    <source>
        <dbReference type="Proteomes" id="UP000177080"/>
    </source>
</evidence>
<organism evidence="1 2">
    <name type="scientific">Candidatus Amesbacteria bacterium RIFCSPLOWO2_01_FULL_48_25</name>
    <dbReference type="NCBI Taxonomy" id="1797259"/>
    <lineage>
        <taxon>Bacteria</taxon>
        <taxon>Candidatus Amesiibacteriota</taxon>
    </lineage>
</organism>
<dbReference type="EMBL" id="MEXN01000003">
    <property type="protein sequence ID" value="OGD03994.1"/>
    <property type="molecule type" value="Genomic_DNA"/>
</dbReference>
<dbReference type="SUPFAM" id="SSF53335">
    <property type="entry name" value="S-adenosyl-L-methionine-dependent methyltransferases"/>
    <property type="match status" value="1"/>
</dbReference>
<accession>A0A1F4ZEW0</accession>
<dbReference type="InterPro" id="IPR029063">
    <property type="entry name" value="SAM-dependent_MTases_sf"/>
</dbReference>
<protein>
    <recommendedName>
        <fullName evidence="3">Methyltransferase domain-containing protein</fullName>
    </recommendedName>
</protein>
<dbReference type="PANTHER" id="PTHR43861:SF6">
    <property type="entry name" value="METHYLTRANSFERASE TYPE 11"/>
    <property type="match status" value="1"/>
</dbReference>
<dbReference type="Gene3D" id="3.40.50.150">
    <property type="entry name" value="Vaccinia Virus protein VP39"/>
    <property type="match status" value="1"/>
</dbReference>
<dbReference type="STRING" id="1797259.A2989_01185"/>
<reference evidence="1 2" key="1">
    <citation type="journal article" date="2016" name="Nat. Commun.">
        <title>Thousands of microbial genomes shed light on interconnected biogeochemical processes in an aquifer system.</title>
        <authorList>
            <person name="Anantharaman K."/>
            <person name="Brown C.T."/>
            <person name="Hug L.A."/>
            <person name="Sharon I."/>
            <person name="Castelle C.J."/>
            <person name="Probst A.J."/>
            <person name="Thomas B.C."/>
            <person name="Singh A."/>
            <person name="Wilkins M.J."/>
            <person name="Karaoz U."/>
            <person name="Brodie E.L."/>
            <person name="Williams K.H."/>
            <person name="Hubbard S.S."/>
            <person name="Banfield J.F."/>
        </authorList>
    </citation>
    <scope>NUCLEOTIDE SEQUENCE [LARGE SCALE GENOMIC DNA]</scope>
</reference>
<dbReference type="PANTHER" id="PTHR43861">
    <property type="entry name" value="TRANS-ACONITATE 2-METHYLTRANSFERASE-RELATED"/>
    <property type="match status" value="1"/>
</dbReference>
<name>A0A1F4ZEW0_9BACT</name>
<comment type="caution">
    <text evidence="1">The sequence shown here is derived from an EMBL/GenBank/DDBJ whole genome shotgun (WGS) entry which is preliminary data.</text>
</comment>
<evidence type="ECO:0000313" key="1">
    <source>
        <dbReference type="EMBL" id="OGD03994.1"/>
    </source>
</evidence>
<dbReference type="AlphaFoldDB" id="A0A1F4ZEW0"/>